<dbReference type="InterPro" id="IPR019734">
    <property type="entry name" value="TPR_rpt"/>
</dbReference>
<dbReference type="InterPro" id="IPR011990">
    <property type="entry name" value="TPR-like_helical_dom_sf"/>
</dbReference>
<keyword evidence="3" id="KW-0812">Transmembrane</keyword>
<organism evidence="4">
    <name type="scientific">hydrothermal vent metagenome</name>
    <dbReference type="NCBI Taxonomy" id="652676"/>
    <lineage>
        <taxon>unclassified sequences</taxon>
        <taxon>metagenomes</taxon>
        <taxon>ecological metagenomes</taxon>
    </lineage>
</organism>
<name>A0A3B0Z4T8_9ZZZZ</name>
<keyword evidence="3" id="KW-1133">Transmembrane helix</keyword>
<sequence>MYYPRKQYTDVWVVIIIAAMIILLGGCVSAQKEANKVDLARIYAEIGLGHLRNGRSDLAKERLHKSIENNPNYAPAHHYLAQVYFQLGNREQARQYYESALKLDSSNPFLQNNYAVFLCDTGKIDDAEMWFLKLADNINYSMPHSLYENLGNCVYRGQSPAQKMRAETYFKRALSYEPTLIISLSKMAEINLNKGEHFKARAYLERFMALETYTPEMLLLGVKVEKQLGDNEMMAYYKTLLMERFGRTIQAEQASRIE</sequence>
<dbReference type="Gene3D" id="1.25.40.10">
    <property type="entry name" value="Tetratricopeptide repeat domain"/>
    <property type="match status" value="1"/>
</dbReference>
<dbReference type="PROSITE" id="PS50293">
    <property type="entry name" value="TPR_REGION"/>
    <property type="match status" value="1"/>
</dbReference>
<dbReference type="EMBL" id="UOFO01000143">
    <property type="protein sequence ID" value="VAW88348.1"/>
    <property type="molecule type" value="Genomic_DNA"/>
</dbReference>
<dbReference type="PANTHER" id="PTHR12558">
    <property type="entry name" value="CELL DIVISION CYCLE 16,23,27"/>
    <property type="match status" value="1"/>
</dbReference>
<gene>
    <name evidence="4" type="ORF">MNBD_GAMMA16-687</name>
</gene>
<keyword evidence="3" id="KW-0472">Membrane</keyword>
<dbReference type="PROSITE" id="PS50005">
    <property type="entry name" value="TPR"/>
    <property type="match status" value="2"/>
</dbReference>
<dbReference type="SMART" id="SM00028">
    <property type="entry name" value="TPR"/>
    <property type="match status" value="3"/>
</dbReference>
<evidence type="ECO:0000256" key="1">
    <source>
        <dbReference type="ARBA" id="ARBA00022737"/>
    </source>
</evidence>
<dbReference type="Pfam" id="PF07719">
    <property type="entry name" value="TPR_2"/>
    <property type="match status" value="1"/>
</dbReference>
<evidence type="ECO:0000256" key="3">
    <source>
        <dbReference type="SAM" id="Phobius"/>
    </source>
</evidence>
<keyword evidence="1" id="KW-0677">Repeat</keyword>
<accession>A0A3B0Z4T8</accession>
<dbReference type="PANTHER" id="PTHR12558:SF13">
    <property type="entry name" value="CELL DIVISION CYCLE PROTEIN 27 HOMOLOG"/>
    <property type="match status" value="1"/>
</dbReference>
<evidence type="ECO:0000313" key="4">
    <source>
        <dbReference type="EMBL" id="VAW88348.1"/>
    </source>
</evidence>
<dbReference type="InterPro" id="IPR013105">
    <property type="entry name" value="TPR_2"/>
</dbReference>
<feature type="transmembrane region" description="Helical" evidence="3">
    <location>
        <begin position="12"/>
        <end position="31"/>
    </location>
</feature>
<dbReference type="PROSITE" id="PS51257">
    <property type="entry name" value="PROKAR_LIPOPROTEIN"/>
    <property type="match status" value="1"/>
</dbReference>
<evidence type="ECO:0000256" key="2">
    <source>
        <dbReference type="ARBA" id="ARBA00022803"/>
    </source>
</evidence>
<dbReference type="InterPro" id="IPR013360">
    <property type="entry name" value="Pilus_4_PilW"/>
</dbReference>
<dbReference type="NCBIfam" id="TIGR02521">
    <property type="entry name" value="type_IV_pilW"/>
    <property type="match status" value="1"/>
</dbReference>
<protein>
    <submittedName>
        <fullName evidence="4">Uncharacterized protein</fullName>
    </submittedName>
</protein>
<keyword evidence="2" id="KW-0802">TPR repeat</keyword>
<dbReference type="SUPFAM" id="SSF48452">
    <property type="entry name" value="TPR-like"/>
    <property type="match status" value="1"/>
</dbReference>
<proteinExistence type="predicted"/>
<dbReference type="AlphaFoldDB" id="A0A3B0Z4T8"/>
<reference evidence="4" key="1">
    <citation type="submission" date="2018-06" db="EMBL/GenBank/DDBJ databases">
        <authorList>
            <person name="Zhirakovskaya E."/>
        </authorList>
    </citation>
    <scope>NUCLEOTIDE SEQUENCE</scope>
</reference>